<reference evidence="1" key="1">
    <citation type="submission" date="2016-06" db="EMBL/GenBank/DDBJ databases">
        <title>Draft Genome sequence of the fungus Inonotus baumii.</title>
        <authorList>
            <person name="Zhu H."/>
            <person name="Lin W."/>
        </authorList>
    </citation>
    <scope>NUCLEOTIDE SEQUENCE</scope>
    <source>
        <strain evidence="1">821</strain>
    </source>
</reference>
<evidence type="ECO:0000313" key="2">
    <source>
        <dbReference type="Proteomes" id="UP000757232"/>
    </source>
</evidence>
<dbReference type="Proteomes" id="UP000757232">
    <property type="component" value="Unassembled WGS sequence"/>
</dbReference>
<evidence type="ECO:0008006" key="3">
    <source>
        <dbReference type="Google" id="ProtNLM"/>
    </source>
</evidence>
<comment type="caution">
    <text evidence="1">The sequence shown here is derived from an EMBL/GenBank/DDBJ whole genome shotgun (WGS) entry which is preliminary data.</text>
</comment>
<organism evidence="1 2">
    <name type="scientific">Sanghuangporus baumii</name>
    <name type="common">Phellinus baumii</name>
    <dbReference type="NCBI Taxonomy" id="108892"/>
    <lineage>
        <taxon>Eukaryota</taxon>
        <taxon>Fungi</taxon>
        <taxon>Dikarya</taxon>
        <taxon>Basidiomycota</taxon>
        <taxon>Agaricomycotina</taxon>
        <taxon>Agaricomycetes</taxon>
        <taxon>Hymenochaetales</taxon>
        <taxon>Hymenochaetaceae</taxon>
        <taxon>Sanghuangporus</taxon>
    </lineage>
</organism>
<sequence length="419" mass="47216">MQVFLPDDVWLNIFDWISFVPNAFDTRAPDVFSYPGPWSQEQIQEGIRESLCTKRRIVLVSRTWNNLATPLLYRAIPIVRKTTLERILRTLSTSDENGVNTESWKGRWTMRLDIVLKRGGQLPADDFIALLRLLPNIRIIVARTDFFAFTQSNGSVSLIDLLGVARQSTLLGSLHVLDIRSVRGADRIDALDAIDGLSLRIVRIYPPVLSLWLGRRITLPEIELLDAPPQLLKSVFSGEIPVGTLRHLCIKDDFDAVWKIVGGHLSGVGGQLMSLEIDDGCLDNSVVIRHISRPTPKALFREVAHSCPNLDSLIINSKWRSLSYLGDDLPPVRRLGLRFHQKDADGKNWLKHLCSVLSICVSISDSLQVIRIIGRPSYADLRYHHSGSLKVMQNFSKAIFLGSGVRFEDWTGRLFHDVA</sequence>
<proteinExistence type="predicted"/>
<keyword evidence="2" id="KW-1185">Reference proteome</keyword>
<dbReference type="AlphaFoldDB" id="A0A9Q5I3N4"/>
<dbReference type="OrthoDB" id="3256525at2759"/>
<accession>A0A9Q5I3N4</accession>
<evidence type="ECO:0000313" key="1">
    <source>
        <dbReference type="EMBL" id="OCB91105.1"/>
    </source>
</evidence>
<gene>
    <name evidence="1" type="ORF">A7U60_g1670</name>
</gene>
<protein>
    <recommendedName>
        <fullName evidence="3">F-box domain-containing protein</fullName>
    </recommendedName>
</protein>
<name>A0A9Q5I3N4_SANBA</name>
<dbReference type="EMBL" id="LNZH02000106">
    <property type="protein sequence ID" value="OCB91105.1"/>
    <property type="molecule type" value="Genomic_DNA"/>
</dbReference>